<feature type="domain" description="DUF4114" evidence="2">
    <location>
        <begin position="632"/>
        <end position="710"/>
    </location>
</feature>
<gene>
    <name evidence="4" type="ORF">Mic7113_3566</name>
</gene>
<evidence type="ECO:0008006" key="6">
    <source>
        <dbReference type="Google" id="ProtNLM"/>
    </source>
</evidence>
<dbReference type="Pfam" id="PF13448">
    <property type="entry name" value="DUF4114"/>
    <property type="match status" value="2"/>
</dbReference>
<feature type="domain" description="DUF4114" evidence="2">
    <location>
        <begin position="816"/>
        <end position="888"/>
    </location>
</feature>
<accession>K9WFU3</accession>
<evidence type="ECO:0000256" key="1">
    <source>
        <dbReference type="SAM" id="MobiDB-lite"/>
    </source>
</evidence>
<dbReference type="STRING" id="1173027.Mic7113_3566"/>
<dbReference type="EMBL" id="CP003630">
    <property type="protein sequence ID" value="AFZ19290.1"/>
    <property type="molecule type" value="Genomic_DNA"/>
</dbReference>
<dbReference type="RefSeq" id="WP_015183432.1">
    <property type="nucleotide sequence ID" value="NC_019738.1"/>
</dbReference>
<dbReference type="PATRIC" id="fig|1173027.3.peg.3920"/>
<feature type="compositionally biased region" description="Pro residues" evidence="1">
    <location>
        <begin position="515"/>
        <end position="533"/>
    </location>
</feature>
<evidence type="ECO:0000259" key="2">
    <source>
        <dbReference type="Pfam" id="PF13448"/>
    </source>
</evidence>
<dbReference type="InterPro" id="IPR025193">
    <property type="entry name" value="DUF4114"/>
</dbReference>
<dbReference type="OrthoDB" id="468610at2"/>
<reference evidence="4 5" key="1">
    <citation type="submission" date="2012-06" db="EMBL/GenBank/DDBJ databases">
        <title>Finished chromosome of genome of Microcoleus sp. PCC 7113.</title>
        <authorList>
            <consortium name="US DOE Joint Genome Institute"/>
            <person name="Gugger M."/>
            <person name="Coursin T."/>
            <person name="Rippka R."/>
            <person name="Tandeau De Marsac N."/>
            <person name="Huntemann M."/>
            <person name="Wei C.-L."/>
            <person name="Han J."/>
            <person name="Detter J.C."/>
            <person name="Han C."/>
            <person name="Tapia R."/>
            <person name="Chen A."/>
            <person name="Kyrpides N."/>
            <person name="Mavromatis K."/>
            <person name="Markowitz V."/>
            <person name="Szeto E."/>
            <person name="Ivanova N."/>
            <person name="Pagani I."/>
            <person name="Pati A."/>
            <person name="Goodwin L."/>
            <person name="Nordberg H.P."/>
            <person name="Cantor M.N."/>
            <person name="Hua S.X."/>
            <person name="Woyke T."/>
            <person name="Kerfeld C.A."/>
        </authorList>
    </citation>
    <scope>NUCLEOTIDE SEQUENCE [LARGE SCALE GENOMIC DNA]</scope>
    <source>
        <strain evidence="4 5">PCC 7113</strain>
    </source>
</reference>
<dbReference type="Pfam" id="PF17963">
    <property type="entry name" value="Big_9"/>
    <property type="match status" value="1"/>
</dbReference>
<evidence type="ECO:0000313" key="4">
    <source>
        <dbReference type="EMBL" id="AFZ19290.1"/>
    </source>
</evidence>
<sequence length="889" mass="94279">MLLSQIQLEKTHNSSHERQDNSLTKQNLIPNTIVFIDAAVDDAQILADGVIPGAEIIFLDPNQDGVEQITEALKERTAVSSVHIVSHGAPGCLSLGSTQLCLDTLERYVSDLQLWSNLFSHQSSQHKSSDLLLYGCNVAAGEVGIAFVQQLHQATGANIAASGDRTGNSALGGTWELEYRVGKVEAPLAFQPWVMQAYPSAFPLALYNGTLGTLPQEQGFLAFADLLPNTAAQTLVAGGVTLNTAPQAAFGRRYAGYSNYSTAGTPANATFPILDRTTGFSISFNVAITEENSVSPDRAGFSFIAISNDLQGIEFGFNNNLIFAQQDNLLFTRGENIAFNTTQATNYTVRVLGNNYTLLANGTQILTGELRNYTAFNPATSQPPLPIDPYELPNYLFFGDSTDQAEAITTISSIAVNRTPNNSTNDTYTIEANTPLNVPINLGVLANDTDPEQDPLNSFLVAGPANGTLTLNPNGSFNYTANPGFIGTDSFTYQINDGDLTNPNAATVSIAVTPTPTPTPVPTPTPTPVPTPTPTDTALTLGLNPNNIFVIEGSSGQTQLKYSLVQGSSAAVNEVGVVVLDNDAGTINGVAPGEAGYVQAALSQGTVIFSALSNPPNGFGVSNQTRNLSVDANDRLLFYIVQNSTTDTALADLAAGRTPPNIFFASSSFNTGGIDSLQVSNPGNGVFTLRWEDKLGGGDQDFNDLVMTIQPTTEPLKVGVTLQGESQHEVIDLRNQTAGLQAQFVVNREAAFDNFVGFYRVLDVNGGIDTDGNGTADVRPGETGYAQAAIQQRVQNLDLTCANQSTATFTAQLEGGLIYVPFLIANGKPDALLDGNSSNDPAVYFPFLGANGDGVDHIRLLGDNTFGFEDLSGGGDRDYNDVIVRVNFA</sequence>
<dbReference type="Pfam" id="PF14252">
    <property type="entry name" value="DUF4347"/>
    <property type="match status" value="1"/>
</dbReference>
<organism evidence="4 5">
    <name type="scientific">Allocoleopsis franciscana PCC 7113</name>
    <dbReference type="NCBI Taxonomy" id="1173027"/>
    <lineage>
        <taxon>Bacteria</taxon>
        <taxon>Bacillati</taxon>
        <taxon>Cyanobacteriota</taxon>
        <taxon>Cyanophyceae</taxon>
        <taxon>Coleofasciculales</taxon>
        <taxon>Coleofasciculaceae</taxon>
        <taxon>Allocoleopsis</taxon>
        <taxon>Allocoleopsis franciscana</taxon>
    </lineage>
</organism>
<dbReference type="eggNOG" id="COG2931">
    <property type="taxonomic scope" value="Bacteria"/>
</dbReference>
<feature type="domain" description="DUF4347" evidence="3">
    <location>
        <begin position="33"/>
        <end position="200"/>
    </location>
</feature>
<dbReference type="Gene3D" id="2.60.40.2810">
    <property type="match status" value="1"/>
</dbReference>
<proteinExistence type="predicted"/>
<dbReference type="HOGENOM" id="CLU_324606_0_0_3"/>
<protein>
    <recommendedName>
        <fullName evidence="6">DUF4347 domain-containing protein</fullName>
    </recommendedName>
</protein>
<dbReference type="KEGG" id="mic:Mic7113_3566"/>
<evidence type="ECO:0000259" key="3">
    <source>
        <dbReference type="Pfam" id="PF14252"/>
    </source>
</evidence>
<dbReference type="eggNOG" id="COG3209">
    <property type="taxonomic scope" value="Bacteria"/>
</dbReference>
<dbReference type="AlphaFoldDB" id="K9WFU3"/>
<keyword evidence="5" id="KW-1185">Reference proteome</keyword>
<name>K9WFU3_9CYAN</name>
<feature type="region of interest" description="Disordered" evidence="1">
    <location>
        <begin position="513"/>
        <end position="534"/>
    </location>
</feature>
<dbReference type="Proteomes" id="UP000010471">
    <property type="component" value="Chromosome"/>
</dbReference>
<evidence type="ECO:0000313" key="5">
    <source>
        <dbReference type="Proteomes" id="UP000010471"/>
    </source>
</evidence>
<dbReference type="InterPro" id="IPR025592">
    <property type="entry name" value="DUF4347"/>
</dbReference>